<dbReference type="Pfam" id="PF13472">
    <property type="entry name" value="Lipase_GDSL_2"/>
    <property type="match status" value="1"/>
</dbReference>
<dbReference type="InterPro" id="IPR013830">
    <property type="entry name" value="SGNH_hydro"/>
</dbReference>
<dbReference type="PANTHER" id="PTHR30383">
    <property type="entry name" value="THIOESTERASE 1/PROTEASE 1/LYSOPHOSPHOLIPASE L1"/>
    <property type="match status" value="1"/>
</dbReference>
<evidence type="ECO:0000313" key="3">
    <source>
        <dbReference type="Proteomes" id="UP001596528"/>
    </source>
</evidence>
<evidence type="ECO:0000313" key="2">
    <source>
        <dbReference type="EMBL" id="MFC7750771.1"/>
    </source>
</evidence>
<feature type="domain" description="SGNH hydrolase-type esterase" evidence="1">
    <location>
        <begin position="8"/>
        <end position="196"/>
    </location>
</feature>
<dbReference type="Gene3D" id="3.40.50.1110">
    <property type="entry name" value="SGNH hydrolase"/>
    <property type="match status" value="1"/>
</dbReference>
<comment type="caution">
    <text evidence="2">The sequence shown here is derived from an EMBL/GenBank/DDBJ whole genome shotgun (WGS) entry which is preliminary data.</text>
</comment>
<gene>
    <name evidence="2" type="ORF">ACFQWB_12660</name>
</gene>
<accession>A0ABW2V7N5</accession>
<dbReference type="InterPro" id="IPR051532">
    <property type="entry name" value="Ester_Hydrolysis_Enzymes"/>
</dbReference>
<evidence type="ECO:0000259" key="1">
    <source>
        <dbReference type="Pfam" id="PF13472"/>
    </source>
</evidence>
<name>A0ABW2V7N5_9BACL</name>
<sequence length="212" mass="23322">MSTIQYAAIGDSLTVGVGAASGCGFVEAYRELAEQRLGRPVQAIVCGQSGAKSGELAERLLSDNDWRHAVKHAQLITVTAGGNDLLDAAKPYYLTGETSHLVRAVKTMRTQYPRIIDHICGLKAKQKNWAAILVGLYNPLPWAEEAGIWVERFNRQIRRQQRGNIHFADVHSAFLHHEEDYISDDGFHPNAFGYRAIAEQVCRSGFGSIASG</sequence>
<keyword evidence="2" id="KW-0378">Hydrolase</keyword>
<dbReference type="EMBL" id="JBHTGQ010000028">
    <property type="protein sequence ID" value="MFC7750771.1"/>
    <property type="molecule type" value="Genomic_DNA"/>
</dbReference>
<proteinExistence type="predicted"/>
<dbReference type="SUPFAM" id="SSF52266">
    <property type="entry name" value="SGNH hydrolase"/>
    <property type="match status" value="1"/>
</dbReference>
<dbReference type="InterPro" id="IPR036514">
    <property type="entry name" value="SGNH_hydro_sf"/>
</dbReference>
<organism evidence="2 3">
    <name type="scientific">Paenibacillus thermoaerophilus</name>
    <dbReference type="NCBI Taxonomy" id="1215385"/>
    <lineage>
        <taxon>Bacteria</taxon>
        <taxon>Bacillati</taxon>
        <taxon>Bacillota</taxon>
        <taxon>Bacilli</taxon>
        <taxon>Bacillales</taxon>
        <taxon>Paenibacillaceae</taxon>
        <taxon>Paenibacillus</taxon>
    </lineage>
</organism>
<dbReference type="Proteomes" id="UP001596528">
    <property type="component" value="Unassembled WGS sequence"/>
</dbReference>
<dbReference type="CDD" id="cd00229">
    <property type="entry name" value="SGNH_hydrolase"/>
    <property type="match status" value="1"/>
</dbReference>
<dbReference type="RefSeq" id="WP_138789143.1">
    <property type="nucleotide sequence ID" value="NZ_JBHTGQ010000028.1"/>
</dbReference>
<keyword evidence="3" id="KW-1185">Reference proteome</keyword>
<dbReference type="PANTHER" id="PTHR30383:SF27">
    <property type="entry name" value="SPORE GERMINATION LIPASE LIPC"/>
    <property type="match status" value="1"/>
</dbReference>
<dbReference type="GO" id="GO:0016787">
    <property type="term" value="F:hydrolase activity"/>
    <property type="evidence" value="ECO:0007669"/>
    <property type="project" value="UniProtKB-KW"/>
</dbReference>
<protein>
    <submittedName>
        <fullName evidence="2">SGNH/GDSL hydrolase family protein</fullName>
    </submittedName>
</protein>
<reference evidence="3" key="1">
    <citation type="journal article" date="2019" name="Int. J. Syst. Evol. Microbiol.">
        <title>The Global Catalogue of Microorganisms (GCM) 10K type strain sequencing project: providing services to taxonomists for standard genome sequencing and annotation.</title>
        <authorList>
            <consortium name="The Broad Institute Genomics Platform"/>
            <consortium name="The Broad Institute Genome Sequencing Center for Infectious Disease"/>
            <person name="Wu L."/>
            <person name="Ma J."/>
        </authorList>
    </citation>
    <scope>NUCLEOTIDE SEQUENCE [LARGE SCALE GENOMIC DNA]</scope>
    <source>
        <strain evidence="3">JCM 18657</strain>
    </source>
</reference>